<organism evidence="7 8">
    <name type="scientific">Perkinsus chesapeaki</name>
    <name type="common">Clam parasite</name>
    <name type="synonym">Perkinsus andrewsi</name>
    <dbReference type="NCBI Taxonomy" id="330153"/>
    <lineage>
        <taxon>Eukaryota</taxon>
        <taxon>Sar</taxon>
        <taxon>Alveolata</taxon>
        <taxon>Perkinsozoa</taxon>
        <taxon>Perkinsea</taxon>
        <taxon>Perkinsida</taxon>
        <taxon>Perkinsidae</taxon>
        <taxon>Perkinsus</taxon>
    </lineage>
</organism>
<proteinExistence type="predicted"/>
<dbReference type="AlphaFoldDB" id="A0A7J6N2T0"/>
<dbReference type="Gene3D" id="3.40.50.20">
    <property type="match status" value="1"/>
</dbReference>
<dbReference type="GO" id="GO:0046872">
    <property type="term" value="F:metal ion binding"/>
    <property type="evidence" value="ECO:0007669"/>
    <property type="project" value="InterPro"/>
</dbReference>
<dbReference type="Gene3D" id="3.30.470.20">
    <property type="entry name" value="ATP-grasp fold, B domain"/>
    <property type="match status" value="1"/>
</dbReference>
<dbReference type="PANTHER" id="PTHR43585:SF2">
    <property type="entry name" value="ATP-GRASP ENZYME FSQD"/>
    <property type="match status" value="1"/>
</dbReference>
<evidence type="ECO:0000259" key="6">
    <source>
        <dbReference type="PROSITE" id="PS50975"/>
    </source>
</evidence>
<evidence type="ECO:0000313" key="7">
    <source>
        <dbReference type="EMBL" id="KAF4678173.1"/>
    </source>
</evidence>
<dbReference type="OrthoDB" id="434648at2759"/>
<evidence type="ECO:0000256" key="4">
    <source>
        <dbReference type="PROSITE-ProRule" id="PRU00409"/>
    </source>
</evidence>
<sequence length="588" mass="63816">MEDALKVALNRPNPGTWSSPRTSRPSSAEQTGYVEELTLDDYVFELSGLETCTAGNDCIDTDKFSVGTSHPGMESVFYAEQMLDAPGSLPTPMTEEKRHSIARQMLPTATFKMLKMIPPEILFTRGPAGDSLRMQLLKGACIVFFSAGYPGKRFVYETAERLGVKSVIIDSPGSWAESLLTEGIIAKFIPIDMSQDSETIFQAAFKAVIDLKEDPLVCGADGICTMVELSVPVVARLAESLGMRGPTPSAVDTVRDKHRTREALQKAGLPGVKHYLVRSSEDLERAVQHVGLPAVMKPVSGAASLGVEKVTSLDDVSKVYEQVQRVLSKLVVNSGALERDTVAVGSKASSVKADKCINTSVVFEEYLDGQEVDIDIVLSPGLGCTYCGIHDNGPTMEPYFAETWGILPSALPKEHVAELKEMALDSLKATGFEEGVFHVEGKYTSRGPRLIEINARMGGGPVWIVHKLAFKVDLAIQAMLLSVGIPAIPIHDSENPNGAVAWLSVNAPKSGRIDDFGFLSQWLDWPLADVKVARPMVAAGEKIVGPEEGQPSWLVDIIFVAPNPTEATRLAKILYRQVEIECTKHYSI</sequence>
<dbReference type="InterPro" id="IPR011761">
    <property type="entry name" value="ATP-grasp"/>
</dbReference>
<keyword evidence="8" id="KW-1185">Reference proteome</keyword>
<reference evidence="7 8" key="1">
    <citation type="submission" date="2020-04" db="EMBL/GenBank/DDBJ databases">
        <title>Perkinsus chesapeaki whole genome sequence.</title>
        <authorList>
            <person name="Bogema D.R."/>
        </authorList>
    </citation>
    <scope>NUCLEOTIDE SEQUENCE [LARGE SCALE GENOMIC DNA]</scope>
    <source>
        <strain evidence="7">ATCC PRA-425</strain>
    </source>
</reference>
<dbReference type="Pfam" id="PF18130">
    <property type="entry name" value="ATPgrasp_N"/>
    <property type="match status" value="1"/>
</dbReference>
<protein>
    <submittedName>
        <fullName evidence="7">Carnosine synthase 1</fullName>
    </submittedName>
</protein>
<evidence type="ECO:0000256" key="3">
    <source>
        <dbReference type="ARBA" id="ARBA00022840"/>
    </source>
</evidence>
<evidence type="ECO:0000256" key="1">
    <source>
        <dbReference type="ARBA" id="ARBA00022598"/>
    </source>
</evidence>
<dbReference type="SMART" id="SM01209">
    <property type="entry name" value="GARS_A"/>
    <property type="match status" value="1"/>
</dbReference>
<dbReference type="InterPro" id="IPR052032">
    <property type="entry name" value="ATP-dep_AA_Ligase"/>
</dbReference>
<gene>
    <name evidence="7" type="primary">CARNS1_4</name>
    <name evidence="7" type="ORF">FOL47_003235</name>
</gene>
<dbReference type="GO" id="GO:0016874">
    <property type="term" value="F:ligase activity"/>
    <property type="evidence" value="ECO:0007669"/>
    <property type="project" value="UniProtKB-KW"/>
</dbReference>
<accession>A0A7J6N2T0</accession>
<feature type="region of interest" description="Disordered" evidence="5">
    <location>
        <begin position="1"/>
        <end position="30"/>
    </location>
</feature>
<keyword evidence="1" id="KW-0436">Ligase</keyword>
<comment type="caution">
    <text evidence="7">The sequence shown here is derived from an EMBL/GenBank/DDBJ whole genome shotgun (WGS) entry which is preliminary data.</text>
</comment>
<dbReference type="EMBL" id="JAAPAO010000002">
    <property type="protein sequence ID" value="KAF4678173.1"/>
    <property type="molecule type" value="Genomic_DNA"/>
</dbReference>
<dbReference type="Pfam" id="PF13535">
    <property type="entry name" value="ATP-grasp_4"/>
    <property type="match status" value="1"/>
</dbReference>
<dbReference type="GO" id="GO:0005524">
    <property type="term" value="F:ATP binding"/>
    <property type="evidence" value="ECO:0007669"/>
    <property type="project" value="UniProtKB-UniRule"/>
</dbReference>
<feature type="domain" description="ATP-grasp" evidence="6">
    <location>
        <begin position="261"/>
        <end position="483"/>
    </location>
</feature>
<dbReference type="InterPro" id="IPR041472">
    <property type="entry name" value="BL00235/CARNS1_N"/>
</dbReference>
<keyword evidence="3 4" id="KW-0067">ATP-binding</keyword>
<dbReference type="PROSITE" id="PS50975">
    <property type="entry name" value="ATP_GRASP"/>
    <property type="match status" value="1"/>
</dbReference>
<name>A0A7J6N2T0_PERCH</name>
<evidence type="ECO:0000256" key="5">
    <source>
        <dbReference type="SAM" id="MobiDB-lite"/>
    </source>
</evidence>
<evidence type="ECO:0000313" key="8">
    <source>
        <dbReference type="Proteomes" id="UP000591131"/>
    </source>
</evidence>
<dbReference type="Proteomes" id="UP000591131">
    <property type="component" value="Unassembled WGS sequence"/>
</dbReference>
<dbReference type="SUPFAM" id="SSF56059">
    <property type="entry name" value="Glutathione synthetase ATP-binding domain-like"/>
    <property type="match status" value="1"/>
</dbReference>
<feature type="compositionally biased region" description="Low complexity" evidence="5">
    <location>
        <begin position="16"/>
        <end position="27"/>
    </location>
</feature>
<dbReference type="PANTHER" id="PTHR43585">
    <property type="entry name" value="FUMIPYRROLE BIOSYNTHESIS PROTEIN C"/>
    <property type="match status" value="1"/>
</dbReference>
<evidence type="ECO:0000256" key="2">
    <source>
        <dbReference type="ARBA" id="ARBA00022741"/>
    </source>
</evidence>
<keyword evidence="2 4" id="KW-0547">Nucleotide-binding</keyword>